<organism evidence="1 2">
    <name type="scientific">Caryophanon latum</name>
    <dbReference type="NCBI Taxonomy" id="33977"/>
    <lineage>
        <taxon>Bacteria</taxon>
        <taxon>Bacillati</taxon>
        <taxon>Bacillota</taxon>
        <taxon>Bacilli</taxon>
        <taxon>Bacillales</taxon>
        <taxon>Caryophanaceae</taxon>
        <taxon>Caryophanon</taxon>
    </lineage>
</organism>
<dbReference type="InterPro" id="IPR003203">
    <property type="entry name" value="CobU/CobP"/>
</dbReference>
<dbReference type="Pfam" id="PF02283">
    <property type="entry name" value="CobU"/>
    <property type="match status" value="1"/>
</dbReference>
<dbReference type="AlphaFoldDB" id="A0A1C0YUB0"/>
<dbReference type="GO" id="GO:0043752">
    <property type="term" value="F:adenosylcobinamide kinase activity"/>
    <property type="evidence" value="ECO:0007669"/>
    <property type="project" value="InterPro"/>
</dbReference>
<protein>
    <submittedName>
        <fullName evidence="1">Uncharacterized protein</fullName>
    </submittedName>
</protein>
<dbReference type="EMBL" id="MATO01000034">
    <property type="protein sequence ID" value="OCS90750.1"/>
    <property type="molecule type" value="Genomic_DNA"/>
</dbReference>
<gene>
    <name evidence="1" type="ORF">A6K76_01485</name>
</gene>
<dbReference type="RefSeq" id="WP_066464123.1">
    <property type="nucleotide sequence ID" value="NZ_MATO01000034.1"/>
</dbReference>
<dbReference type="Proteomes" id="UP000093482">
    <property type="component" value="Unassembled WGS sequence"/>
</dbReference>
<keyword evidence="2" id="KW-1185">Reference proteome</keyword>
<dbReference type="SUPFAM" id="SSF52540">
    <property type="entry name" value="P-loop containing nucleoside triphosphate hydrolases"/>
    <property type="match status" value="1"/>
</dbReference>
<accession>A0A1C0YUB0</accession>
<dbReference type="InterPro" id="IPR027417">
    <property type="entry name" value="P-loop_NTPase"/>
</dbReference>
<reference evidence="1 2" key="1">
    <citation type="submission" date="2016-07" db="EMBL/GenBank/DDBJ databases">
        <title>Caryophanon latum genome sequencing.</title>
        <authorList>
            <person name="Verma A."/>
            <person name="Pal Y."/>
            <person name="Krishnamurthi S."/>
        </authorList>
    </citation>
    <scope>NUCLEOTIDE SEQUENCE [LARGE SCALE GENOMIC DNA]</scope>
    <source>
        <strain evidence="1 2">DSM 14151</strain>
    </source>
</reference>
<comment type="caution">
    <text evidence="1">The sequence shown here is derived from an EMBL/GenBank/DDBJ whole genome shotgun (WGS) entry which is preliminary data.</text>
</comment>
<evidence type="ECO:0000313" key="1">
    <source>
        <dbReference type="EMBL" id="OCS90750.1"/>
    </source>
</evidence>
<name>A0A1C0YUB0_9BACL</name>
<dbReference type="Gene3D" id="3.40.50.300">
    <property type="entry name" value="P-loop containing nucleotide triphosphate hydrolases"/>
    <property type="match status" value="1"/>
</dbReference>
<proteinExistence type="predicted"/>
<dbReference type="GO" id="GO:0009236">
    <property type="term" value="P:cobalamin biosynthetic process"/>
    <property type="evidence" value="ECO:0007669"/>
    <property type="project" value="UniProtKB-UniPathway"/>
</dbReference>
<dbReference type="OrthoDB" id="1766664at2"/>
<evidence type="ECO:0000313" key="2">
    <source>
        <dbReference type="Proteomes" id="UP000093482"/>
    </source>
</evidence>
<dbReference type="GO" id="GO:0000166">
    <property type="term" value="F:nucleotide binding"/>
    <property type="evidence" value="ECO:0007669"/>
    <property type="project" value="InterPro"/>
</dbReference>
<dbReference type="UniPathway" id="UPA00148">
    <property type="reaction ID" value="UER00236"/>
</dbReference>
<sequence length="130" mass="14482">MHFIFGGAYNGKTAYAKQLAPDARLLTAHIPAVEEVRGQTIIVRHIEQCVTLQADERLEAMRIVEQLETLAAVANVIVIGNDISRGVVPLQKEARFQRDCAGRLYQLLVQRAKNVTQIWYGLPQTIKGGE</sequence>